<dbReference type="EMBL" id="JAOQJZ010000002">
    <property type="protein sequence ID" value="MCU6704995.1"/>
    <property type="molecule type" value="Genomic_DNA"/>
</dbReference>
<evidence type="ECO:0000256" key="1">
    <source>
        <dbReference type="SAM" id="Phobius"/>
    </source>
</evidence>
<keyword evidence="1" id="KW-1133">Transmembrane helix</keyword>
<feature type="transmembrane region" description="Helical" evidence="1">
    <location>
        <begin position="47"/>
        <end position="69"/>
    </location>
</feature>
<dbReference type="Proteomes" id="UP001208131">
    <property type="component" value="Unassembled WGS sequence"/>
</dbReference>
<evidence type="ECO:0000313" key="4">
    <source>
        <dbReference type="Proteomes" id="UP001208131"/>
    </source>
</evidence>
<feature type="transmembrane region" description="Helical" evidence="1">
    <location>
        <begin position="12"/>
        <end position="35"/>
    </location>
</feature>
<keyword evidence="1" id="KW-0812">Transmembrane</keyword>
<name>A0AAE3IFT2_9FIRM</name>
<protein>
    <submittedName>
        <fullName evidence="3">Zinc ribbon domain-containing protein</fullName>
    </submittedName>
</protein>
<comment type="caution">
    <text evidence="3">The sequence shown here is derived from an EMBL/GenBank/DDBJ whole genome shotgun (WGS) entry which is preliminary data.</text>
</comment>
<reference evidence="3 4" key="1">
    <citation type="journal article" date="2021" name="ISME Commun">
        <title>Automated analysis of genomic sequences facilitates high-throughput and comprehensive description of bacteria.</title>
        <authorList>
            <person name="Hitch T.C.A."/>
        </authorList>
    </citation>
    <scope>NUCLEOTIDE SEQUENCE [LARGE SCALE GENOMIC DNA]</scope>
    <source>
        <strain evidence="3 4">Sanger_31</strain>
    </source>
</reference>
<gene>
    <name evidence="3" type="ORF">OCV57_03500</name>
</gene>
<keyword evidence="1" id="KW-0472">Membrane</keyword>
<dbReference type="Pfam" id="PF13240">
    <property type="entry name" value="Zn_Ribbon_1"/>
    <property type="match status" value="1"/>
</dbReference>
<organism evidence="3 4">
    <name type="scientific">Hominimerdicola aceti</name>
    <dbReference type="NCBI Taxonomy" id="2981726"/>
    <lineage>
        <taxon>Bacteria</taxon>
        <taxon>Bacillati</taxon>
        <taxon>Bacillota</taxon>
        <taxon>Clostridia</taxon>
        <taxon>Eubacteriales</taxon>
        <taxon>Oscillospiraceae</taxon>
        <taxon>Hominimerdicola</taxon>
    </lineage>
</organism>
<evidence type="ECO:0000259" key="2">
    <source>
        <dbReference type="Pfam" id="PF13240"/>
    </source>
</evidence>
<dbReference type="RefSeq" id="WP_022286722.1">
    <property type="nucleotide sequence ID" value="NZ_JAOQJZ010000002.1"/>
</dbReference>
<sequence length="123" mass="13259">MNDFFKIADKYLKPVTTGAGVVLGLAVTYAAGSYLSGMSKLYGGFYTFMYVLFWIAFVLLVICGIYALFKKYAGSVPQQNAPQQTYAQPQAQAAPQGEKFCPTCGGKVPAGNQFCPNCGNKIN</sequence>
<accession>A0AAE3IFT2</accession>
<dbReference type="InterPro" id="IPR026870">
    <property type="entry name" value="Zinc_ribbon_dom"/>
</dbReference>
<proteinExistence type="predicted"/>
<dbReference type="AlphaFoldDB" id="A0AAE3IFT2"/>
<keyword evidence="4" id="KW-1185">Reference proteome</keyword>
<feature type="domain" description="Zinc-ribbon" evidence="2">
    <location>
        <begin position="100"/>
        <end position="121"/>
    </location>
</feature>
<evidence type="ECO:0000313" key="3">
    <source>
        <dbReference type="EMBL" id="MCU6704995.1"/>
    </source>
</evidence>